<dbReference type="EC" id="1.6.5.2" evidence="2"/>
<dbReference type="Pfam" id="PF05368">
    <property type="entry name" value="NmrA"/>
    <property type="match status" value="1"/>
</dbReference>
<dbReference type="EMBL" id="UWPJ01000018">
    <property type="protein sequence ID" value="VCU70286.1"/>
    <property type="molecule type" value="Genomic_DNA"/>
</dbReference>
<dbReference type="Gene3D" id="3.90.25.10">
    <property type="entry name" value="UDP-galactose 4-epimerase, domain 1"/>
    <property type="match status" value="1"/>
</dbReference>
<protein>
    <submittedName>
        <fullName evidence="2">Quinone oxidoreductase 2</fullName>
        <ecNumber evidence="2">1.6.5.2</ecNumber>
    </submittedName>
</protein>
<dbReference type="Proteomes" id="UP000277294">
    <property type="component" value="Unassembled WGS sequence"/>
</dbReference>
<proteinExistence type="predicted"/>
<dbReference type="InterPro" id="IPR052718">
    <property type="entry name" value="NmrA-type_oxidoreductase"/>
</dbReference>
<evidence type="ECO:0000313" key="3">
    <source>
        <dbReference type="Proteomes" id="UP000277294"/>
    </source>
</evidence>
<gene>
    <name evidence="2" type="primary">qorB</name>
    <name evidence="2" type="ORF">PIGHUM_02354</name>
</gene>
<name>A0A3P4B428_9BURK</name>
<keyword evidence="2" id="KW-0560">Oxidoreductase</keyword>
<evidence type="ECO:0000313" key="2">
    <source>
        <dbReference type="EMBL" id="VCU70286.1"/>
    </source>
</evidence>
<dbReference type="PANTHER" id="PTHR47129">
    <property type="entry name" value="QUINONE OXIDOREDUCTASE 2"/>
    <property type="match status" value="1"/>
</dbReference>
<reference evidence="2 3" key="1">
    <citation type="submission" date="2018-10" db="EMBL/GenBank/DDBJ databases">
        <authorList>
            <person name="Criscuolo A."/>
        </authorList>
    </citation>
    <scope>NUCLEOTIDE SEQUENCE [LARGE SCALE GENOMIC DNA]</scope>
    <source>
        <strain evidence="2">DnA1</strain>
    </source>
</reference>
<dbReference type="RefSeq" id="WP_124079798.1">
    <property type="nucleotide sequence ID" value="NZ_UWPJ01000018.1"/>
</dbReference>
<dbReference type="PANTHER" id="PTHR47129:SF1">
    <property type="entry name" value="NMRA-LIKE DOMAIN-CONTAINING PROTEIN"/>
    <property type="match status" value="1"/>
</dbReference>
<dbReference type="Gene3D" id="3.40.50.720">
    <property type="entry name" value="NAD(P)-binding Rossmann-like Domain"/>
    <property type="match status" value="1"/>
</dbReference>
<dbReference type="OrthoDB" id="5510591at2"/>
<dbReference type="AlphaFoldDB" id="A0A3P4B428"/>
<organism evidence="2 3">
    <name type="scientific">Pigmentiphaga humi</name>
    <dbReference type="NCBI Taxonomy" id="2478468"/>
    <lineage>
        <taxon>Bacteria</taxon>
        <taxon>Pseudomonadati</taxon>
        <taxon>Pseudomonadota</taxon>
        <taxon>Betaproteobacteria</taxon>
        <taxon>Burkholderiales</taxon>
        <taxon>Alcaligenaceae</taxon>
        <taxon>Pigmentiphaga</taxon>
    </lineage>
</organism>
<dbReference type="GO" id="GO:0003955">
    <property type="term" value="F:NAD(P)H dehydrogenase (quinone) activity"/>
    <property type="evidence" value="ECO:0007669"/>
    <property type="project" value="UniProtKB-EC"/>
</dbReference>
<feature type="domain" description="NmrA-like" evidence="1">
    <location>
        <begin position="2"/>
        <end position="242"/>
    </location>
</feature>
<evidence type="ECO:0000259" key="1">
    <source>
        <dbReference type="Pfam" id="PF05368"/>
    </source>
</evidence>
<keyword evidence="3" id="KW-1185">Reference proteome</keyword>
<dbReference type="SUPFAM" id="SSF51735">
    <property type="entry name" value="NAD(P)-binding Rossmann-fold domains"/>
    <property type="match status" value="1"/>
</dbReference>
<dbReference type="InterPro" id="IPR008030">
    <property type="entry name" value="NmrA-like"/>
</dbReference>
<sequence length="283" mass="29190">MIAVTGSTGQLGRLVVQELVGRVGAGQVVALARSVDKAREVLPAGVQVRRADYADAASLDAALHDVDKLLLISSSEVGQRVPQHQAVVDAARRAGVNFIAYTSLLHADSSPLALGNEHVATEAAVRASGIPFALLRNGWYTENYAQALPGAVERGVLAGCAGDGRIASASRSDYAAAAAAVLTQEGMAGKVFELAGDEAYTLAEFAAEAARRSGRPVSYQNLAEPAYKALLVQAGLPEAVSDLLADSDAGAAKGGLFDEGHALSGLIGRPTTPYAEVVRRFVA</sequence>
<dbReference type="InterPro" id="IPR036291">
    <property type="entry name" value="NAD(P)-bd_dom_sf"/>
</dbReference>
<accession>A0A3P4B428</accession>